<protein>
    <submittedName>
        <fullName evidence="9">Cytochrome P450</fullName>
    </submittedName>
</protein>
<evidence type="ECO:0000256" key="7">
    <source>
        <dbReference type="ARBA" id="ARBA00023033"/>
    </source>
</evidence>
<evidence type="ECO:0000256" key="8">
    <source>
        <dbReference type="SAM" id="MobiDB-lite"/>
    </source>
</evidence>
<name>A0A7G1KL10_9NOCA</name>
<dbReference type="PRINTS" id="PR00359">
    <property type="entry name" value="BP450"/>
</dbReference>
<feature type="region of interest" description="Disordered" evidence="8">
    <location>
        <begin position="1"/>
        <end position="26"/>
    </location>
</feature>
<dbReference type="InterPro" id="IPR036396">
    <property type="entry name" value="Cyt_P450_sf"/>
</dbReference>
<dbReference type="EMBL" id="AP023396">
    <property type="protein sequence ID" value="BCK55925.1"/>
    <property type="molecule type" value="Genomic_DNA"/>
</dbReference>
<evidence type="ECO:0000256" key="2">
    <source>
        <dbReference type="ARBA" id="ARBA00010617"/>
    </source>
</evidence>
<proteinExistence type="inferred from homology"/>
<evidence type="ECO:0000256" key="1">
    <source>
        <dbReference type="ARBA" id="ARBA00001971"/>
    </source>
</evidence>
<dbReference type="GO" id="GO:0020037">
    <property type="term" value="F:heme binding"/>
    <property type="evidence" value="ECO:0007669"/>
    <property type="project" value="InterPro"/>
</dbReference>
<dbReference type="Proteomes" id="UP000516173">
    <property type="component" value="Chromosome"/>
</dbReference>
<organism evidence="9 10">
    <name type="scientific">Nocardia wallacei</name>
    <dbReference type="NCBI Taxonomy" id="480035"/>
    <lineage>
        <taxon>Bacteria</taxon>
        <taxon>Bacillati</taxon>
        <taxon>Actinomycetota</taxon>
        <taxon>Actinomycetes</taxon>
        <taxon>Mycobacteriales</taxon>
        <taxon>Nocardiaceae</taxon>
        <taxon>Nocardia</taxon>
    </lineage>
</organism>
<reference evidence="9 10" key="1">
    <citation type="submission" date="2020-08" db="EMBL/GenBank/DDBJ databases">
        <title>Genome Sequencing of Nocardia wallacei strain FMUON74 and assembly.</title>
        <authorList>
            <person name="Toyokawa M."/>
            <person name="Uesaka K."/>
        </authorList>
    </citation>
    <scope>NUCLEOTIDE SEQUENCE [LARGE SCALE GENOMIC DNA]</scope>
    <source>
        <strain evidence="9 10">FMUON74</strain>
    </source>
</reference>
<comment type="similarity">
    <text evidence="2">Belongs to the cytochrome P450 family.</text>
</comment>
<evidence type="ECO:0000256" key="5">
    <source>
        <dbReference type="ARBA" id="ARBA00023002"/>
    </source>
</evidence>
<keyword evidence="3" id="KW-0349">Heme</keyword>
<dbReference type="SUPFAM" id="SSF48264">
    <property type="entry name" value="Cytochrome P450"/>
    <property type="match status" value="1"/>
</dbReference>
<dbReference type="KEGG" id="nwl:NWFMUON74_36970"/>
<dbReference type="PANTHER" id="PTHR46696">
    <property type="entry name" value="P450, PUTATIVE (EUROFUNG)-RELATED"/>
    <property type="match status" value="1"/>
</dbReference>
<evidence type="ECO:0000256" key="6">
    <source>
        <dbReference type="ARBA" id="ARBA00023004"/>
    </source>
</evidence>
<keyword evidence="10" id="KW-1185">Reference proteome</keyword>
<dbReference type="CDD" id="cd11030">
    <property type="entry name" value="CYP105-like"/>
    <property type="match status" value="1"/>
</dbReference>
<dbReference type="GO" id="GO:0004497">
    <property type="term" value="F:monooxygenase activity"/>
    <property type="evidence" value="ECO:0007669"/>
    <property type="project" value="UniProtKB-KW"/>
</dbReference>
<dbReference type="GO" id="GO:0005506">
    <property type="term" value="F:iron ion binding"/>
    <property type="evidence" value="ECO:0007669"/>
    <property type="project" value="InterPro"/>
</dbReference>
<sequence>MTEPAADVRSFPMPREARCPFDPPPELRRAPPVSRVRIWDGSEPWLVTGYRAVRALLADPRVSADATRPGYPFSTVALAASVKRGNTFMSMDDPEHAGYRRMLTSYFSIKRIESLRPGIQRMADDLIDSMLRGGDSADLVSAYALPLPSMVICELLGVPYDERERFQRLAGTSISTTSTAEQALAAADEMLGLIGAVVSAKRARPGPDILSHLVAQGELSDRQIAGIGRVLLLAGHETTANMIALGVAALLANPPQLRRFRAADDPVATAGAVEEILRYLTIVHHGRRRVARDDIEVDGTLIRAGEGLILAIESANRDPSVFEGDPDVLDLTRPARHHLAFAFGPHQCLAQALARVELQIAYHTVFRRIPGLRLDADIVELPYKHDMRIYGLHALPVRW</sequence>
<dbReference type="AlphaFoldDB" id="A0A7G1KL10"/>
<dbReference type="PRINTS" id="PR00385">
    <property type="entry name" value="P450"/>
</dbReference>
<dbReference type="PANTHER" id="PTHR46696:SF1">
    <property type="entry name" value="CYTOCHROME P450 YJIB-RELATED"/>
    <property type="match status" value="1"/>
</dbReference>
<feature type="compositionally biased region" description="Basic and acidic residues" evidence="8">
    <location>
        <begin position="15"/>
        <end position="26"/>
    </location>
</feature>
<keyword evidence="5" id="KW-0560">Oxidoreductase</keyword>
<dbReference type="GO" id="GO:0016705">
    <property type="term" value="F:oxidoreductase activity, acting on paired donors, with incorporation or reduction of molecular oxygen"/>
    <property type="evidence" value="ECO:0007669"/>
    <property type="project" value="InterPro"/>
</dbReference>
<dbReference type="FunFam" id="1.10.630.10:FF:000018">
    <property type="entry name" value="Cytochrome P450 monooxygenase"/>
    <property type="match status" value="1"/>
</dbReference>
<dbReference type="Pfam" id="PF00067">
    <property type="entry name" value="p450"/>
    <property type="match status" value="1"/>
</dbReference>
<keyword evidence="4" id="KW-0479">Metal-binding</keyword>
<dbReference type="RefSeq" id="WP_187683091.1">
    <property type="nucleotide sequence ID" value="NZ_AP023396.1"/>
</dbReference>
<gene>
    <name evidence="9" type="ORF">NWFMUON74_36970</name>
</gene>
<accession>A0A7G1KL10</accession>
<keyword evidence="6" id="KW-0408">Iron</keyword>
<keyword evidence="7" id="KW-0503">Monooxygenase</keyword>
<evidence type="ECO:0000256" key="3">
    <source>
        <dbReference type="ARBA" id="ARBA00022617"/>
    </source>
</evidence>
<comment type="cofactor">
    <cofactor evidence="1">
        <name>heme</name>
        <dbReference type="ChEBI" id="CHEBI:30413"/>
    </cofactor>
</comment>
<dbReference type="GeneID" id="80348218"/>
<evidence type="ECO:0000313" key="9">
    <source>
        <dbReference type="EMBL" id="BCK55925.1"/>
    </source>
</evidence>
<dbReference type="InterPro" id="IPR001128">
    <property type="entry name" value="Cyt_P450"/>
</dbReference>
<dbReference type="Gene3D" id="1.10.630.10">
    <property type="entry name" value="Cytochrome P450"/>
    <property type="match status" value="1"/>
</dbReference>
<evidence type="ECO:0000256" key="4">
    <source>
        <dbReference type="ARBA" id="ARBA00022723"/>
    </source>
</evidence>
<evidence type="ECO:0000313" key="10">
    <source>
        <dbReference type="Proteomes" id="UP000516173"/>
    </source>
</evidence>
<dbReference type="InterPro" id="IPR002397">
    <property type="entry name" value="Cyt_P450_B"/>
</dbReference>